<dbReference type="AlphaFoldDB" id="A0A498IZH3"/>
<keyword evidence="6" id="KW-0677">Repeat</keyword>
<dbReference type="PROSITE" id="PS51450">
    <property type="entry name" value="LRR"/>
    <property type="match status" value="1"/>
</dbReference>
<dbReference type="PANTHER" id="PTHR48063:SF90">
    <property type="entry name" value="OS11G0565920 PROTEIN"/>
    <property type="match status" value="1"/>
</dbReference>
<keyword evidence="4 11" id="KW-0812">Transmembrane</keyword>
<proteinExistence type="predicted"/>
<reference evidence="12 13" key="1">
    <citation type="submission" date="2018-10" db="EMBL/GenBank/DDBJ databases">
        <title>A high-quality apple genome assembly.</title>
        <authorList>
            <person name="Hu J."/>
        </authorList>
    </citation>
    <scope>NUCLEOTIDE SEQUENCE [LARGE SCALE GENOMIC DNA]</scope>
    <source>
        <strain evidence="13">cv. HFTH1</strain>
        <tissue evidence="12">Young leaf</tissue>
    </source>
</reference>
<name>A0A498IZH3_MALDO</name>
<dbReference type="Pfam" id="PF13855">
    <property type="entry name" value="LRR_8"/>
    <property type="match status" value="1"/>
</dbReference>
<evidence type="ECO:0000313" key="12">
    <source>
        <dbReference type="EMBL" id="RXH86721.1"/>
    </source>
</evidence>
<dbReference type="InterPro" id="IPR046956">
    <property type="entry name" value="RLP23-like"/>
</dbReference>
<keyword evidence="8 11" id="KW-0472">Membrane</keyword>
<dbReference type="SUPFAM" id="SSF52058">
    <property type="entry name" value="L domain-like"/>
    <property type="match status" value="1"/>
</dbReference>
<keyword evidence="3" id="KW-0433">Leucine-rich repeat</keyword>
<dbReference type="InterPro" id="IPR001611">
    <property type="entry name" value="Leu-rich_rpt"/>
</dbReference>
<evidence type="ECO:0000256" key="5">
    <source>
        <dbReference type="ARBA" id="ARBA00022729"/>
    </source>
</evidence>
<comment type="caution">
    <text evidence="12">The sequence shown here is derived from an EMBL/GenBank/DDBJ whole genome shotgun (WGS) entry which is preliminary data.</text>
</comment>
<keyword evidence="7 11" id="KW-1133">Transmembrane helix</keyword>
<sequence length="202" mass="22636">MTSLIALGTLNLSRNQLRGNIPSTIGNLHQLETLDLSHNRLSGQIPQSYSSLSLLAHVNLSFNNLAGRIPSGNQLQTLEDSSIYEGNPLLCGVPLSTKCPGDETRHFPCSDEGDNKDDDDNGKLWLYVSITLGFITGFWGVCGTLIVKKSWRYAYFRFFDGMKDKVALAIALKQNSLKRLQQYNRILKFTQKVPNKLQLLIY</sequence>
<dbReference type="InterPro" id="IPR032675">
    <property type="entry name" value="LRR_dom_sf"/>
</dbReference>
<feature type="transmembrane region" description="Helical" evidence="11">
    <location>
        <begin position="124"/>
        <end position="147"/>
    </location>
</feature>
<dbReference type="PRINTS" id="PR00019">
    <property type="entry name" value="LEURICHRPT"/>
</dbReference>
<evidence type="ECO:0000256" key="4">
    <source>
        <dbReference type="ARBA" id="ARBA00022692"/>
    </source>
</evidence>
<dbReference type="EMBL" id="RDQH01000336">
    <property type="protein sequence ID" value="RXH86721.1"/>
    <property type="molecule type" value="Genomic_DNA"/>
</dbReference>
<dbReference type="PANTHER" id="PTHR48063">
    <property type="entry name" value="LRR RECEPTOR-LIKE KINASE"/>
    <property type="match status" value="1"/>
</dbReference>
<evidence type="ECO:0000256" key="6">
    <source>
        <dbReference type="ARBA" id="ARBA00022737"/>
    </source>
</evidence>
<evidence type="ECO:0000256" key="9">
    <source>
        <dbReference type="ARBA" id="ARBA00023170"/>
    </source>
</evidence>
<gene>
    <name evidence="12" type="ORF">DVH24_021994</name>
</gene>
<dbReference type="FunFam" id="3.80.10.10:FF:000722">
    <property type="entry name" value="Leucine-rich repeat receptor-like protein kinase"/>
    <property type="match status" value="1"/>
</dbReference>
<evidence type="ECO:0000313" key="13">
    <source>
        <dbReference type="Proteomes" id="UP000290289"/>
    </source>
</evidence>
<protein>
    <recommendedName>
        <fullName evidence="14">Leucine-rich repeat-containing N-terminal plant-type domain-containing protein</fullName>
    </recommendedName>
</protein>
<keyword evidence="5" id="KW-0732">Signal</keyword>
<keyword evidence="13" id="KW-1185">Reference proteome</keyword>
<comment type="subcellular location">
    <subcellularLocation>
        <location evidence="1">Membrane</location>
        <topology evidence="1">Single-pass type I membrane protein</topology>
    </subcellularLocation>
</comment>
<keyword evidence="10" id="KW-0325">Glycoprotein</keyword>
<accession>A0A498IZH3</accession>
<organism evidence="12 13">
    <name type="scientific">Malus domestica</name>
    <name type="common">Apple</name>
    <name type="synonym">Pyrus malus</name>
    <dbReference type="NCBI Taxonomy" id="3750"/>
    <lineage>
        <taxon>Eukaryota</taxon>
        <taxon>Viridiplantae</taxon>
        <taxon>Streptophyta</taxon>
        <taxon>Embryophyta</taxon>
        <taxon>Tracheophyta</taxon>
        <taxon>Spermatophyta</taxon>
        <taxon>Magnoliopsida</taxon>
        <taxon>eudicotyledons</taxon>
        <taxon>Gunneridae</taxon>
        <taxon>Pentapetalae</taxon>
        <taxon>rosids</taxon>
        <taxon>fabids</taxon>
        <taxon>Rosales</taxon>
        <taxon>Rosaceae</taxon>
        <taxon>Amygdaloideae</taxon>
        <taxon>Maleae</taxon>
        <taxon>Malus</taxon>
    </lineage>
</organism>
<evidence type="ECO:0000256" key="10">
    <source>
        <dbReference type="ARBA" id="ARBA00023180"/>
    </source>
</evidence>
<evidence type="ECO:0000256" key="3">
    <source>
        <dbReference type="ARBA" id="ARBA00022614"/>
    </source>
</evidence>
<dbReference type="GO" id="GO:0016020">
    <property type="term" value="C:membrane"/>
    <property type="evidence" value="ECO:0007669"/>
    <property type="project" value="UniProtKB-SubCell"/>
</dbReference>
<evidence type="ECO:0000256" key="11">
    <source>
        <dbReference type="SAM" id="Phobius"/>
    </source>
</evidence>
<evidence type="ECO:0000256" key="7">
    <source>
        <dbReference type="ARBA" id="ARBA00022989"/>
    </source>
</evidence>
<evidence type="ECO:0000256" key="2">
    <source>
        <dbReference type="ARBA" id="ARBA00022553"/>
    </source>
</evidence>
<evidence type="ECO:0000256" key="1">
    <source>
        <dbReference type="ARBA" id="ARBA00004479"/>
    </source>
</evidence>
<keyword evidence="2" id="KW-0597">Phosphoprotein</keyword>
<evidence type="ECO:0000256" key="8">
    <source>
        <dbReference type="ARBA" id="ARBA00023136"/>
    </source>
</evidence>
<keyword evidence="9" id="KW-0675">Receptor</keyword>
<dbReference type="Gene3D" id="3.80.10.10">
    <property type="entry name" value="Ribonuclease Inhibitor"/>
    <property type="match status" value="1"/>
</dbReference>
<dbReference type="STRING" id="3750.A0A498IZH3"/>
<evidence type="ECO:0008006" key="14">
    <source>
        <dbReference type="Google" id="ProtNLM"/>
    </source>
</evidence>
<dbReference type="Proteomes" id="UP000290289">
    <property type="component" value="Chromosome 10"/>
</dbReference>